<comment type="similarity">
    <text evidence="1">Belongs to the ARG7 family.</text>
</comment>
<dbReference type="Proteomes" id="UP001153076">
    <property type="component" value="Unassembled WGS sequence"/>
</dbReference>
<dbReference type="AlphaFoldDB" id="A0A9Q1QEF5"/>
<keyword evidence="4" id="KW-1185">Reference proteome</keyword>
<feature type="region of interest" description="Disordered" evidence="2">
    <location>
        <begin position="23"/>
        <end position="57"/>
    </location>
</feature>
<dbReference type="InterPro" id="IPR003676">
    <property type="entry name" value="SAUR_fam"/>
</dbReference>
<evidence type="ECO:0000313" key="4">
    <source>
        <dbReference type="Proteomes" id="UP001153076"/>
    </source>
</evidence>
<gene>
    <name evidence="3" type="ORF">Cgig2_022455</name>
</gene>
<name>A0A9Q1QEF5_9CARY</name>
<evidence type="ECO:0000313" key="3">
    <source>
        <dbReference type="EMBL" id="KAJ8439318.1"/>
    </source>
</evidence>
<feature type="compositionally biased region" description="Basic and acidic residues" evidence="2">
    <location>
        <begin position="41"/>
        <end position="50"/>
    </location>
</feature>
<evidence type="ECO:0000256" key="1">
    <source>
        <dbReference type="ARBA" id="ARBA00006974"/>
    </source>
</evidence>
<sequence>MAFIKPRDQFGGMMNMINKKKENQLLRPPSYVKLKSDDDDGHGQSDEGRTPKGHVPVMVGKEEGSLKRFVVPTRFMKDPSMAALLQLSADEFGYDHRGIVQIPCDPEYFEAVLAMFATNAEGFFGPFGGLPIGGWQGQGQNPLFQMFVQQHCSGSNSGSAAGRKSMPAASESATGSGSGLTTGSGSAVGSGSGAMAGSGSGAGGSGATGSGARR</sequence>
<dbReference type="OrthoDB" id="838391at2759"/>
<evidence type="ECO:0008006" key="5">
    <source>
        <dbReference type="Google" id="ProtNLM"/>
    </source>
</evidence>
<protein>
    <recommendedName>
        <fullName evidence="5">Small auxin up regulated protein</fullName>
    </recommendedName>
</protein>
<comment type="caution">
    <text evidence="3">The sequence shown here is derived from an EMBL/GenBank/DDBJ whole genome shotgun (WGS) entry which is preliminary data.</text>
</comment>
<evidence type="ECO:0000256" key="2">
    <source>
        <dbReference type="SAM" id="MobiDB-lite"/>
    </source>
</evidence>
<dbReference type="EMBL" id="JAKOGI010000222">
    <property type="protein sequence ID" value="KAJ8439318.1"/>
    <property type="molecule type" value="Genomic_DNA"/>
</dbReference>
<accession>A0A9Q1QEF5</accession>
<dbReference type="PANTHER" id="PTHR31374:SF198">
    <property type="entry name" value="AUXIN-RESPONSIVE PROTEIN SAUR72"/>
    <property type="match status" value="1"/>
</dbReference>
<dbReference type="PANTHER" id="PTHR31374">
    <property type="entry name" value="AUXIN-INDUCED PROTEIN-LIKE-RELATED"/>
    <property type="match status" value="1"/>
</dbReference>
<dbReference type="GO" id="GO:0009733">
    <property type="term" value="P:response to auxin"/>
    <property type="evidence" value="ECO:0007669"/>
    <property type="project" value="InterPro"/>
</dbReference>
<feature type="compositionally biased region" description="Gly residues" evidence="2">
    <location>
        <begin position="176"/>
        <end position="214"/>
    </location>
</feature>
<proteinExistence type="inferred from homology"/>
<feature type="region of interest" description="Disordered" evidence="2">
    <location>
        <begin position="155"/>
        <end position="214"/>
    </location>
</feature>
<dbReference type="Pfam" id="PF02519">
    <property type="entry name" value="Auxin_inducible"/>
    <property type="match status" value="1"/>
</dbReference>
<organism evidence="3 4">
    <name type="scientific">Carnegiea gigantea</name>
    <dbReference type="NCBI Taxonomy" id="171969"/>
    <lineage>
        <taxon>Eukaryota</taxon>
        <taxon>Viridiplantae</taxon>
        <taxon>Streptophyta</taxon>
        <taxon>Embryophyta</taxon>
        <taxon>Tracheophyta</taxon>
        <taxon>Spermatophyta</taxon>
        <taxon>Magnoliopsida</taxon>
        <taxon>eudicotyledons</taxon>
        <taxon>Gunneridae</taxon>
        <taxon>Pentapetalae</taxon>
        <taxon>Caryophyllales</taxon>
        <taxon>Cactineae</taxon>
        <taxon>Cactaceae</taxon>
        <taxon>Cactoideae</taxon>
        <taxon>Echinocereeae</taxon>
        <taxon>Carnegiea</taxon>
    </lineage>
</organism>
<reference evidence="3" key="1">
    <citation type="submission" date="2022-04" db="EMBL/GenBank/DDBJ databases">
        <title>Carnegiea gigantea Genome sequencing and assembly v2.</title>
        <authorList>
            <person name="Copetti D."/>
            <person name="Sanderson M.J."/>
            <person name="Burquez A."/>
            <person name="Wojciechowski M.F."/>
        </authorList>
    </citation>
    <scope>NUCLEOTIDE SEQUENCE</scope>
    <source>
        <strain evidence="3">SGP5-SGP5p</strain>
        <tissue evidence="3">Aerial part</tissue>
    </source>
</reference>